<gene>
    <name evidence="5" type="ORF">Tco_0654662</name>
</gene>
<dbReference type="InterPro" id="IPR057987">
    <property type="entry name" value="TPR_RNF123/RKP"/>
</dbReference>
<keyword evidence="2" id="KW-0863">Zinc-finger</keyword>
<organism evidence="5 6">
    <name type="scientific">Tanacetum coccineum</name>
    <dbReference type="NCBI Taxonomy" id="301880"/>
    <lineage>
        <taxon>Eukaryota</taxon>
        <taxon>Viridiplantae</taxon>
        <taxon>Streptophyta</taxon>
        <taxon>Embryophyta</taxon>
        <taxon>Tracheophyta</taxon>
        <taxon>Spermatophyta</taxon>
        <taxon>Magnoliopsida</taxon>
        <taxon>eudicotyledons</taxon>
        <taxon>Gunneridae</taxon>
        <taxon>Pentapetalae</taxon>
        <taxon>asterids</taxon>
        <taxon>campanulids</taxon>
        <taxon>Asterales</taxon>
        <taxon>Asteraceae</taxon>
        <taxon>Asteroideae</taxon>
        <taxon>Anthemideae</taxon>
        <taxon>Anthemidinae</taxon>
        <taxon>Tanacetum</taxon>
    </lineage>
</organism>
<feature type="domain" description="E3 ubiquitin-protein ligase RNF123/RKP TPR repeat" evidence="4">
    <location>
        <begin position="174"/>
        <end position="217"/>
    </location>
</feature>
<protein>
    <recommendedName>
        <fullName evidence="4">E3 ubiquitin-protein ligase RNF123/RKP TPR repeat domain-containing protein</fullName>
    </recommendedName>
</protein>
<name>A0ABQ4X3U7_9ASTR</name>
<dbReference type="EMBL" id="BQNB010009181">
    <property type="protein sequence ID" value="GJS59878.1"/>
    <property type="molecule type" value="Genomic_DNA"/>
</dbReference>
<evidence type="ECO:0000256" key="1">
    <source>
        <dbReference type="ARBA" id="ARBA00022723"/>
    </source>
</evidence>
<evidence type="ECO:0000313" key="6">
    <source>
        <dbReference type="Proteomes" id="UP001151760"/>
    </source>
</evidence>
<evidence type="ECO:0000256" key="2">
    <source>
        <dbReference type="ARBA" id="ARBA00022771"/>
    </source>
</evidence>
<evidence type="ECO:0000259" key="4">
    <source>
        <dbReference type="Pfam" id="PF25576"/>
    </source>
</evidence>
<reference evidence="5" key="2">
    <citation type="submission" date="2022-01" db="EMBL/GenBank/DDBJ databases">
        <authorList>
            <person name="Yamashiro T."/>
            <person name="Shiraishi A."/>
            <person name="Satake H."/>
            <person name="Nakayama K."/>
        </authorList>
    </citation>
    <scope>NUCLEOTIDE SEQUENCE</scope>
</reference>
<accession>A0ABQ4X3U7</accession>
<comment type="caution">
    <text evidence="5">The sequence shown here is derived from an EMBL/GenBank/DDBJ whole genome shotgun (WGS) entry which is preliminary data.</text>
</comment>
<dbReference type="Pfam" id="PF25576">
    <property type="entry name" value="TPR_RNF123"/>
    <property type="match status" value="2"/>
</dbReference>
<dbReference type="PANTHER" id="PTHR13363:SF5">
    <property type="entry name" value="E3 UBIQUITIN-PROTEIN LIGASE RNF123"/>
    <property type="match status" value="1"/>
</dbReference>
<sequence length="218" mass="24689">MSLTSIMPRSNLIDVKDVAELEHLSSLQELKRKVLTRADELMMMNNASALFGSTLNNNTPTQGLNVLQGLQRQRLNVMQGLQGPNVLSSQGLNVFDNARKYYNGQYFFDPALTMNASLQDQGGGVMHNNVMTPRSTDVVAFLNRLFNTLSWAMTEFSVSIREMQEKMPEEMQCYEFCTYEIPEAFLSRVDTNLRRLASKAVFVLNHLTSVADPEFFDL</sequence>
<proteinExistence type="predicted"/>
<reference evidence="5" key="1">
    <citation type="journal article" date="2022" name="Int. J. Mol. Sci.">
        <title>Draft Genome of Tanacetum Coccineum: Genomic Comparison of Closely Related Tanacetum-Family Plants.</title>
        <authorList>
            <person name="Yamashiro T."/>
            <person name="Shiraishi A."/>
            <person name="Nakayama K."/>
            <person name="Satake H."/>
        </authorList>
    </citation>
    <scope>NUCLEOTIDE SEQUENCE</scope>
</reference>
<dbReference type="InterPro" id="IPR045129">
    <property type="entry name" value="RNF123/RKP/RSPRY1"/>
</dbReference>
<dbReference type="PANTHER" id="PTHR13363">
    <property type="entry name" value="RING FINGER AND SRY DOMAIN-CONTAINING"/>
    <property type="match status" value="1"/>
</dbReference>
<keyword evidence="3" id="KW-0862">Zinc</keyword>
<evidence type="ECO:0000256" key="3">
    <source>
        <dbReference type="ARBA" id="ARBA00022833"/>
    </source>
</evidence>
<feature type="domain" description="E3 ubiquitin-protein ligase RNF123/RKP TPR repeat" evidence="4">
    <location>
        <begin position="140"/>
        <end position="169"/>
    </location>
</feature>
<dbReference type="Proteomes" id="UP001151760">
    <property type="component" value="Unassembled WGS sequence"/>
</dbReference>
<evidence type="ECO:0000313" key="5">
    <source>
        <dbReference type="EMBL" id="GJS59878.1"/>
    </source>
</evidence>
<keyword evidence="1" id="KW-0479">Metal-binding</keyword>
<keyword evidence="6" id="KW-1185">Reference proteome</keyword>